<protein>
    <submittedName>
        <fullName evidence="1">Alpha/beta hydrolase</fullName>
    </submittedName>
</protein>
<proteinExistence type="predicted"/>
<keyword evidence="1" id="KW-0378">Hydrolase</keyword>
<dbReference type="EMBL" id="JBJVNI010000017">
    <property type="protein sequence ID" value="MFM9612902.1"/>
    <property type="molecule type" value="Genomic_DNA"/>
</dbReference>
<dbReference type="Gene3D" id="3.40.50.1820">
    <property type="entry name" value="alpha/beta hydrolase"/>
    <property type="match status" value="1"/>
</dbReference>
<accession>A0ABW9I1K7</accession>
<dbReference type="GO" id="GO:0016787">
    <property type="term" value="F:hydrolase activity"/>
    <property type="evidence" value="ECO:0007669"/>
    <property type="project" value="UniProtKB-KW"/>
</dbReference>
<sequence>MGSDDGIRASHGVTPGAPAPAAGNWVTAVLPSGSAPEIVVLDSCYLPVQADAMAGVGPVVIGLPGRIGRVTADAFLEQWYALMGQGAEAEAAFEAACDRIAAGDLPEPLQPRLHRRGGASTVYRSGRHAGAETVTVWFGTNRIRLENGEFGARASSTLHRGSCTVEVPASAPIGGRPRRRLGRADGRRQLVFVGSRSLDREAYLTAVADALDDTLNDRRAVFVYVHGYRTTFDEAAVRAAQLHMDLKIPGVTAFFSWPSRGTAHGYAADEEAVQLSERHLCEFLVDLCVKSSAKKVHLLAHSMGNRAVLRVAMRAAENSSRTQGIELGQLILAAPDIDAAFFASEADSFRHIAEGTTLYTSSRDLALQSSSVVHRGPRAGQGPLLPLPGAVHVIDAAPIDVSLLGHGYYSAAFPVLGDIHSLIYDRHDPSARMALRSLGEDRWGFRELN</sequence>
<organism evidence="1 2">
    <name type="scientific">Streptomyces niveiscabiei</name>
    <dbReference type="NCBI Taxonomy" id="164115"/>
    <lineage>
        <taxon>Bacteria</taxon>
        <taxon>Bacillati</taxon>
        <taxon>Actinomycetota</taxon>
        <taxon>Actinomycetes</taxon>
        <taxon>Kitasatosporales</taxon>
        <taxon>Streptomycetaceae</taxon>
        <taxon>Streptomyces</taxon>
    </lineage>
</organism>
<evidence type="ECO:0000313" key="2">
    <source>
        <dbReference type="Proteomes" id="UP001631957"/>
    </source>
</evidence>
<dbReference type="Pfam" id="PF05990">
    <property type="entry name" value="DUF900"/>
    <property type="match status" value="1"/>
</dbReference>
<name>A0ABW9I1K7_9ACTN</name>
<dbReference type="PANTHER" id="PTHR36513:SF1">
    <property type="entry name" value="TRANSMEMBRANE PROTEIN"/>
    <property type="match status" value="1"/>
</dbReference>
<dbReference type="InterPro" id="IPR029058">
    <property type="entry name" value="AB_hydrolase_fold"/>
</dbReference>
<dbReference type="SUPFAM" id="SSF53474">
    <property type="entry name" value="alpha/beta-Hydrolases"/>
    <property type="match status" value="1"/>
</dbReference>
<evidence type="ECO:0000313" key="1">
    <source>
        <dbReference type="EMBL" id="MFM9612902.1"/>
    </source>
</evidence>
<dbReference type="InterPro" id="IPR010297">
    <property type="entry name" value="DUF900_hydrolase"/>
</dbReference>
<reference evidence="1 2" key="1">
    <citation type="submission" date="2024-12" db="EMBL/GenBank/DDBJ databases">
        <title>Forecasting of Potato common scab and diversities of Pathogenic streptomyces spp. in china.</title>
        <authorList>
            <person name="Handique U."/>
            <person name="Wu J."/>
        </authorList>
    </citation>
    <scope>NUCLEOTIDE SEQUENCE [LARGE SCALE GENOMIC DNA]</scope>
    <source>
        <strain evidence="1 2">ZRIMU1530</strain>
    </source>
</reference>
<gene>
    <name evidence="1" type="ORF">ACKI18_29905</name>
</gene>
<dbReference type="RefSeq" id="WP_409123706.1">
    <property type="nucleotide sequence ID" value="NZ_JBJVNI010000017.1"/>
</dbReference>
<dbReference type="Proteomes" id="UP001631957">
    <property type="component" value="Unassembled WGS sequence"/>
</dbReference>
<dbReference type="PANTHER" id="PTHR36513">
    <property type="entry name" value="ABC TRANSMEMBRANE TYPE-1 DOMAIN-CONTAINING PROTEIN"/>
    <property type="match status" value="1"/>
</dbReference>
<comment type="caution">
    <text evidence="1">The sequence shown here is derived from an EMBL/GenBank/DDBJ whole genome shotgun (WGS) entry which is preliminary data.</text>
</comment>
<keyword evidence="2" id="KW-1185">Reference proteome</keyword>